<organism evidence="3 4">
    <name type="scientific">Leucocoprinus birnbaumii</name>
    <dbReference type="NCBI Taxonomy" id="56174"/>
    <lineage>
        <taxon>Eukaryota</taxon>
        <taxon>Fungi</taxon>
        <taxon>Dikarya</taxon>
        <taxon>Basidiomycota</taxon>
        <taxon>Agaricomycotina</taxon>
        <taxon>Agaricomycetes</taxon>
        <taxon>Agaricomycetidae</taxon>
        <taxon>Agaricales</taxon>
        <taxon>Agaricineae</taxon>
        <taxon>Agaricaceae</taxon>
        <taxon>Leucocoprinus</taxon>
    </lineage>
</organism>
<feature type="region of interest" description="Disordered" evidence="1">
    <location>
        <begin position="226"/>
        <end position="247"/>
    </location>
</feature>
<keyword evidence="4" id="KW-1185">Reference proteome</keyword>
<dbReference type="AlphaFoldDB" id="A0AAD5W571"/>
<keyword evidence="2" id="KW-0812">Transmembrane</keyword>
<evidence type="ECO:0000256" key="1">
    <source>
        <dbReference type="SAM" id="MobiDB-lite"/>
    </source>
</evidence>
<proteinExistence type="predicted"/>
<feature type="region of interest" description="Disordered" evidence="1">
    <location>
        <begin position="275"/>
        <end position="353"/>
    </location>
</feature>
<evidence type="ECO:0000256" key="2">
    <source>
        <dbReference type="SAM" id="Phobius"/>
    </source>
</evidence>
<evidence type="ECO:0000313" key="4">
    <source>
        <dbReference type="Proteomes" id="UP001213000"/>
    </source>
</evidence>
<feature type="compositionally biased region" description="Low complexity" evidence="1">
    <location>
        <begin position="156"/>
        <end position="171"/>
    </location>
</feature>
<dbReference type="EMBL" id="JANIEX010000020">
    <property type="protein sequence ID" value="KAJ3576069.1"/>
    <property type="molecule type" value="Genomic_DNA"/>
</dbReference>
<keyword evidence="2" id="KW-0472">Membrane</keyword>
<comment type="caution">
    <text evidence="3">The sequence shown here is derived from an EMBL/GenBank/DDBJ whole genome shotgun (WGS) entry which is preliminary data.</text>
</comment>
<sequence>MAGFRNTTFDDTDTTHLIYSPGGFWNHGTWNASSTGQSGTLSTSNVLLDANVTFTFPEPAIGFYYYGIQRSHGAVYGICVDCDQNALSFQTIDAVNTTDDGRNPPVLLYAVHFDTPGVHRIILQNQPDTRFPNNNSQIDIDRFELEVVDPNAPSTLTVTASDASASSISQPTSPPSTSPSSIPSSTSKNIGAILGGVLGGSALVLIALAVWFLFWRRNRFRRNTINHDGFDPAPGAPRPSPAAVQDSMSEIPTTSAMAAAAAKGRHTYSMQRTHHVAGPSFGSSGWTTPTTSSGFHHTESSRRGELSPGLMSVSGNDAPPPDYDQLFRRHSQSQSSSSGRAVGRSPILPNVKQ</sequence>
<reference evidence="3" key="1">
    <citation type="submission" date="2022-07" db="EMBL/GenBank/DDBJ databases">
        <title>Genome Sequence of Leucocoprinus birnbaumii.</title>
        <authorList>
            <person name="Buettner E."/>
        </authorList>
    </citation>
    <scope>NUCLEOTIDE SEQUENCE</scope>
    <source>
        <strain evidence="3">VT141</strain>
    </source>
</reference>
<keyword evidence="2" id="KW-1133">Transmembrane helix</keyword>
<feature type="transmembrane region" description="Helical" evidence="2">
    <location>
        <begin position="190"/>
        <end position="214"/>
    </location>
</feature>
<feature type="compositionally biased region" description="Low complexity" evidence="1">
    <location>
        <begin position="278"/>
        <end position="295"/>
    </location>
</feature>
<name>A0AAD5W571_9AGAR</name>
<feature type="compositionally biased region" description="Basic and acidic residues" evidence="1">
    <location>
        <begin position="296"/>
        <end position="305"/>
    </location>
</feature>
<gene>
    <name evidence="3" type="ORF">NP233_g675</name>
</gene>
<dbReference type="Proteomes" id="UP001213000">
    <property type="component" value="Unassembled WGS sequence"/>
</dbReference>
<protein>
    <submittedName>
        <fullName evidence="3">Uncharacterized protein</fullName>
    </submittedName>
</protein>
<feature type="region of interest" description="Disordered" evidence="1">
    <location>
        <begin position="156"/>
        <end position="185"/>
    </location>
</feature>
<evidence type="ECO:0000313" key="3">
    <source>
        <dbReference type="EMBL" id="KAJ3576069.1"/>
    </source>
</evidence>
<accession>A0AAD5W571</accession>